<dbReference type="KEGG" id="nmes:H9L09_10360"/>
<dbReference type="GO" id="GO:0015123">
    <property type="term" value="F:acetate transmembrane transporter activity"/>
    <property type="evidence" value="ECO:0007669"/>
    <property type="project" value="TreeGrafter"/>
</dbReference>
<evidence type="ECO:0000256" key="6">
    <source>
        <dbReference type="ARBA" id="ARBA00022847"/>
    </source>
</evidence>
<dbReference type="RefSeq" id="WP_187580500.1">
    <property type="nucleotide sequence ID" value="NZ_CP060713.1"/>
</dbReference>
<keyword evidence="8 10" id="KW-0472">Membrane</keyword>
<evidence type="ECO:0000256" key="8">
    <source>
        <dbReference type="ARBA" id="ARBA00023136"/>
    </source>
</evidence>
<comment type="similarity">
    <text evidence="2 9">Belongs to the sodium:solute symporter (SSF) (TC 2.A.21) family.</text>
</comment>
<keyword evidence="5 10" id="KW-0812">Transmembrane</keyword>
<keyword evidence="7 10" id="KW-1133">Transmembrane helix</keyword>
<sequence>MGSGWALSAVVLVAVATLGIGAYGWRFSRTTSDFFVASRSVRPALNASAIGGEYLSAASFLGVAGLVLAFGADMLWYPVGWTAGYLVLLVLVAAPLRRSGAYTLPDFAEARLESRPVRTISSVLVVAIGWLYLMPQFQGAGLSLGTVAGTRPWVGGVAVGVVVLVNVFFGGMRSITFVQAFQFWLKLTALLVPAMFLLSVWVGDGATSPADATTVTNGVHGDLWASPLDSASAYPLYTTYSIIVATFLGTMGLPHVVVRFYTNPDGRTARRTTLVVLALLGLFYVLPPVYGALGRLYAPDLIAGGATDTVVLELPSRMVPGLGGDLLSALTTAGAFAAFLSTSSGLTIAVAGVLSQDVMGRTFRGVRSFQAAAVVAVTVPLLLAVLAEGVGVARAVGLAFAVAASTFCPLLVLGIWWRRLTDAGAIAGLLVGGCLSGGAVVVTLAEATPAGLAGALVSQPAAATVPIAFATMALVSLATPHRLPRNVARTMVRLHTPETVDLDRGPSPR</sequence>
<keyword evidence="12" id="KW-1185">Reference proteome</keyword>
<comment type="subcellular location">
    <subcellularLocation>
        <location evidence="1">Cell membrane</location>
        <topology evidence="1">Multi-pass membrane protein</topology>
    </subcellularLocation>
</comment>
<feature type="transmembrane region" description="Helical" evidence="10">
    <location>
        <begin position="183"/>
        <end position="202"/>
    </location>
</feature>
<dbReference type="Gene3D" id="1.20.1730.10">
    <property type="entry name" value="Sodium/glucose cotransporter"/>
    <property type="match status" value="1"/>
</dbReference>
<evidence type="ECO:0000256" key="9">
    <source>
        <dbReference type="RuleBase" id="RU362091"/>
    </source>
</evidence>
<feature type="transmembrane region" description="Helical" evidence="10">
    <location>
        <begin position="366"/>
        <end position="386"/>
    </location>
</feature>
<dbReference type="InterPro" id="IPR001734">
    <property type="entry name" value="Na/solute_symporter"/>
</dbReference>
<dbReference type="PANTHER" id="PTHR48086:SF6">
    <property type="entry name" value="CATION_ACETATE SYMPORTER ACTP"/>
    <property type="match status" value="1"/>
</dbReference>
<evidence type="ECO:0000256" key="4">
    <source>
        <dbReference type="ARBA" id="ARBA00022475"/>
    </source>
</evidence>
<evidence type="ECO:0000256" key="1">
    <source>
        <dbReference type="ARBA" id="ARBA00004651"/>
    </source>
</evidence>
<evidence type="ECO:0000313" key="12">
    <source>
        <dbReference type="Proteomes" id="UP000515947"/>
    </source>
</evidence>
<organism evidence="11 12">
    <name type="scientific">Nocardioides mesophilus</name>
    <dbReference type="NCBI Taxonomy" id="433659"/>
    <lineage>
        <taxon>Bacteria</taxon>
        <taxon>Bacillati</taxon>
        <taxon>Actinomycetota</taxon>
        <taxon>Actinomycetes</taxon>
        <taxon>Propionibacteriales</taxon>
        <taxon>Nocardioidaceae</taxon>
        <taxon>Nocardioides</taxon>
    </lineage>
</organism>
<evidence type="ECO:0000256" key="7">
    <source>
        <dbReference type="ARBA" id="ARBA00022989"/>
    </source>
</evidence>
<dbReference type="GO" id="GO:0006847">
    <property type="term" value="P:plasma membrane acetate transport"/>
    <property type="evidence" value="ECO:0007669"/>
    <property type="project" value="TreeGrafter"/>
</dbReference>
<proteinExistence type="inferred from homology"/>
<dbReference type="CDD" id="cd11480">
    <property type="entry name" value="SLC5sbd_u4"/>
    <property type="match status" value="1"/>
</dbReference>
<dbReference type="AlphaFoldDB" id="A0A7G9RGD5"/>
<dbReference type="GO" id="GO:0015293">
    <property type="term" value="F:symporter activity"/>
    <property type="evidence" value="ECO:0007669"/>
    <property type="project" value="UniProtKB-KW"/>
</dbReference>
<evidence type="ECO:0000256" key="3">
    <source>
        <dbReference type="ARBA" id="ARBA00022448"/>
    </source>
</evidence>
<evidence type="ECO:0000313" key="11">
    <source>
        <dbReference type="EMBL" id="QNN54660.1"/>
    </source>
</evidence>
<dbReference type="Proteomes" id="UP000515947">
    <property type="component" value="Chromosome"/>
</dbReference>
<evidence type="ECO:0000256" key="10">
    <source>
        <dbReference type="SAM" id="Phobius"/>
    </source>
</evidence>
<dbReference type="InterPro" id="IPR038377">
    <property type="entry name" value="Na/Glc_symporter_sf"/>
</dbReference>
<dbReference type="PANTHER" id="PTHR48086">
    <property type="entry name" value="SODIUM/PROLINE SYMPORTER-RELATED"/>
    <property type="match status" value="1"/>
</dbReference>
<keyword evidence="4" id="KW-1003">Cell membrane</keyword>
<keyword evidence="6" id="KW-0769">Symport</keyword>
<feature type="transmembrane region" description="Helical" evidence="10">
    <location>
        <begin position="424"/>
        <end position="445"/>
    </location>
</feature>
<feature type="transmembrane region" description="Helical" evidence="10">
    <location>
        <begin position="457"/>
        <end position="479"/>
    </location>
</feature>
<feature type="transmembrane region" description="Helical" evidence="10">
    <location>
        <begin position="117"/>
        <end position="133"/>
    </location>
</feature>
<accession>A0A7G9RGD5</accession>
<feature type="transmembrane region" description="Helical" evidence="10">
    <location>
        <begin position="237"/>
        <end position="261"/>
    </location>
</feature>
<dbReference type="Pfam" id="PF00474">
    <property type="entry name" value="SSF"/>
    <property type="match status" value="1"/>
</dbReference>
<feature type="transmembrane region" description="Helical" evidence="10">
    <location>
        <begin position="75"/>
        <end position="96"/>
    </location>
</feature>
<dbReference type="PROSITE" id="PS50283">
    <property type="entry name" value="NA_SOLUT_SYMP_3"/>
    <property type="match status" value="1"/>
</dbReference>
<dbReference type="GO" id="GO:0005886">
    <property type="term" value="C:plasma membrane"/>
    <property type="evidence" value="ECO:0007669"/>
    <property type="project" value="UniProtKB-SubCell"/>
</dbReference>
<name>A0A7G9RGD5_9ACTN</name>
<reference evidence="11 12" key="1">
    <citation type="submission" date="2020-08" db="EMBL/GenBank/DDBJ databases">
        <title>Genome sequence of Nocardioides mesophilus KACC 16243T.</title>
        <authorList>
            <person name="Hyun D.-W."/>
            <person name="Bae J.-W."/>
        </authorList>
    </citation>
    <scope>NUCLEOTIDE SEQUENCE [LARGE SCALE GENOMIC DNA]</scope>
    <source>
        <strain evidence="11 12">KACC 16243</strain>
    </source>
</reference>
<feature type="transmembrane region" description="Helical" evidence="10">
    <location>
        <begin position="45"/>
        <end position="69"/>
    </location>
</feature>
<protein>
    <submittedName>
        <fullName evidence="11">Cation acetate symporter</fullName>
    </submittedName>
</protein>
<evidence type="ECO:0000256" key="5">
    <source>
        <dbReference type="ARBA" id="ARBA00022692"/>
    </source>
</evidence>
<feature type="transmembrane region" description="Helical" evidence="10">
    <location>
        <begin position="273"/>
        <end position="293"/>
    </location>
</feature>
<evidence type="ECO:0000256" key="2">
    <source>
        <dbReference type="ARBA" id="ARBA00006434"/>
    </source>
</evidence>
<feature type="transmembrane region" description="Helical" evidence="10">
    <location>
        <begin position="6"/>
        <end position="25"/>
    </location>
</feature>
<dbReference type="InterPro" id="IPR050277">
    <property type="entry name" value="Sodium:Solute_Symporter"/>
</dbReference>
<gene>
    <name evidence="11" type="ORF">H9L09_10360</name>
</gene>
<feature type="transmembrane region" description="Helical" evidence="10">
    <location>
        <begin position="326"/>
        <end position="354"/>
    </location>
</feature>
<feature type="transmembrane region" description="Helical" evidence="10">
    <location>
        <begin position="153"/>
        <end position="171"/>
    </location>
</feature>
<dbReference type="EMBL" id="CP060713">
    <property type="protein sequence ID" value="QNN54660.1"/>
    <property type="molecule type" value="Genomic_DNA"/>
</dbReference>
<keyword evidence="3" id="KW-0813">Transport</keyword>
<feature type="transmembrane region" description="Helical" evidence="10">
    <location>
        <begin position="392"/>
        <end position="417"/>
    </location>
</feature>